<dbReference type="InterPro" id="IPR024962">
    <property type="entry name" value="YukD-like"/>
</dbReference>
<evidence type="ECO:0000313" key="9">
    <source>
        <dbReference type="EMBL" id="ORW92806.1"/>
    </source>
</evidence>
<feature type="domain" description="EccD-like transmembrane" evidence="8">
    <location>
        <begin position="111"/>
        <end position="433"/>
    </location>
</feature>
<feature type="transmembrane region" description="Helical" evidence="7">
    <location>
        <begin position="218"/>
        <end position="240"/>
    </location>
</feature>
<proteinExistence type="inferred from homology"/>
<dbReference type="Pfam" id="PF08817">
    <property type="entry name" value="YukD"/>
    <property type="match status" value="1"/>
</dbReference>
<keyword evidence="3" id="KW-1003">Cell membrane</keyword>
<sequence length="436" mass="43591">MSTSEPGLRRVAVHAGSTAVDLSLPAEIPVATLIPSIIDILGTRISASRYHLSLLGAPALPNSTTLAQSGIRDGAVLILSQATAEPPLRHCDDAAEAVSAALASAVDRPTTRLTGAIAALCLTITGALVLVTNGPPDKATAGVAAAASVVAIAGAAFARRAYRDQMAGLTLGLVAIVFAAVAGWFTVPGCPGSAHLLLTSMTVATISVLVVRVTGHNAITLTAIACAATVVALATLTGVLAAAPPPTIGCLVTLISVGLMELSPRMSIRMAGLSPREDALPTADLLDAKARAAEVWLTGLLAGCAASAAIGALAAALIDRHTIAVSTVTAMLLLLRARSGPPKRAIVFAATGIADITATFAAATTGAAKHGPLIAAVAAGLAATAFYLGFVAPTVSFSPVVRRGVETLECLALVAVVPLTCWVCGVFSAVRGLDLI</sequence>
<dbReference type="GO" id="GO:0005886">
    <property type="term" value="C:plasma membrane"/>
    <property type="evidence" value="ECO:0007669"/>
    <property type="project" value="UniProtKB-SubCell"/>
</dbReference>
<feature type="transmembrane region" description="Helical" evidence="7">
    <location>
        <begin position="139"/>
        <end position="157"/>
    </location>
</feature>
<evidence type="ECO:0000313" key="10">
    <source>
        <dbReference type="Proteomes" id="UP000193317"/>
    </source>
</evidence>
<keyword evidence="10" id="KW-1185">Reference proteome</keyword>
<gene>
    <name evidence="9" type="ORF">AWC27_08340</name>
</gene>
<evidence type="ECO:0000256" key="1">
    <source>
        <dbReference type="ARBA" id="ARBA00004651"/>
    </source>
</evidence>
<reference evidence="9 10" key="1">
    <citation type="submission" date="2016-01" db="EMBL/GenBank/DDBJ databases">
        <title>The new phylogeny of the genus Mycobacterium.</title>
        <authorList>
            <person name="Tarcisio F."/>
            <person name="Conor M."/>
            <person name="Antonella G."/>
            <person name="Elisabetta G."/>
            <person name="Giulia F.S."/>
            <person name="Sara T."/>
            <person name="Anna F."/>
            <person name="Clotilde B."/>
            <person name="Roberto B."/>
            <person name="Veronica D.S."/>
            <person name="Fabio R."/>
            <person name="Monica P."/>
            <person name="Olivier J."/>
            <person name="Enrico T."/>
            <person name="Nicola S."/>
        </authorList>
    </citation>
    <scope>NUCLEOTIDE SEQUENCE [LARGE SCALE GENOMIC DNA]</scope>
    <source>
        <strain evidence="9 10">DSM 44166</strain>
    </source>
</reference>
<feature type="transmembrane region" description="Helical" evidence="7">
    <location>
        <begin position="410"/>
        <end position="430"/>
    </location>
</feature>
<feature type="transmembrane region" description="Helical" evidence="7">
    <location>
        <begin position="193"/>
        <end position="211"/>
    </location>
</feature>
<evidence type="ECO:0000256" key="7">
    <source>
        <dbReference type="SAM" id="Phobius"/>
    </source>
</evidence>
<comment type="caution">
    <text evidence="9">The sequence shown here is derived from an EMBL/GenBank/DDBJ whole genome shotgun (WGS) entry which is preliminary data.</text>
</comment>
<dbReference type="Gene3D" id="3.10.20.90">
    <property type="entry name" value="Phosphatidylinositol 3-kinase Catalytic Subunit, Chain A, domain 1"/>
    <property type="match status" value="1"/>
</dbReference>
<feature type="transmembrane region" description="Helical" evidence="7">
    <location>
        <begin position="169"/>
        <end position="187"/>
    </location>
</feature>
<evidence type="ECO:0000256" key="5">
    <source>
        <dbReference type="ARBA" id="ARBA00022989"/>
    </source>
</evidence>
<feature type="transmembrane region" description="Helical" evidence="7">
    <location>
        <begin position="345"/>
        <end position="367"/>
    </location>
</feature>
<keyword evidence="6 7" id="KW-0472">Membrane</keyword>
<feature type="transmembrane region" description="Helical" evidence="7">
    <location>
        <begin position="295"/>
        <end position="315"/>
    </location>
</feature>
<dbReference type="PIRSF" id="PIRSF017804">
    <property type="entry name" value="Secretion_EccD1"/>
    <property type="match status" value="1"/>
</dbReference>
<dbReference type="OrthoDB" id="4156660at2"/>
<evidence type="ECO:0000256" key="4">
    <source>
        <dbReference type="ARBA" id="ARBA00022692"/>
    </source>
</evidence>
<keyword evidence="5 7" id="KW-1133">Transmembrane helix</keyword>
<evidence type="ECO:0000259" key="8">
    <source>
        <dbReference type="Pfam" id="PF19053"/>
    </source>
</evidence>
<dbReference type="Pfam" id="PF19053">
    <property type="entry name" value="EccD"/>
    <property type="match status" value="1"/>
</dbReference>
<dbReference type="Proteomes" id="UP000193317">
    <property type="component" value="Unassembled WGS sequence"/>
</dbReference>
<comment type="subcellular location">
    <subcellularLocation>
        <location evidence="1">Cell membrane</location>
        <topology evidence="1">Multi-pass membrane protein</topology>
    </subcellularLocation>
</comment>
<dbReference type="InterPro" id="IPR044049">
    <property type="entry name" value="EccD_transm"/>
</dbReference>
<feature type="transmembrane region" description="Helical" evidence="7">
    <location>
        <begin position="373"/>
        <end position="398"/>
    </location>
</feature>
<dbReference type="NCBIfam" id="TIGR03920">
    <property type="entry name" value="T7SS_EccD"/>
    <property type="match status" value="1"/>
</dbReference>
<accession>A0A1X2DXE3</accession>
<dbReference type="InterPro" id="IPR006707">
    <property type="entry name" value="T7SS_EccD"/>
</dbReference>
<feature type="transmembrane region" description="Helical" evidence="7">
    <location>
        <begin position="113"/>
        <end position="133"/>
    </location>
</feature>
<evidence type="ECO:0000256" key="3">
    <source>
        <dbReference type="ARBA" id="ARBA00022475"/>
    </source>
</evidence>
<protein>
    <submittedName>
        <fullName evidence="9">Type VII secretion integral membrane protein EccD</fullName>
    </submittedName>
</protein>
<name>A0A1X2DXE3_MYCSZ</name>
<dbReference type="EMBL" id="LQPW01000148">
    <property type="protein sequence ID" value="ORW92806.1"/>
    <property type="molecule type" value="Genomic_DNA"/>
</dbReference>
<organism evidence="9 10">
    <name type="scientific">Mycobacterium szulgai</name>
    <dbReference type="NCBI Taxonomy" id="1787"/>
    <lineage>
        <taxon>Bacteria</taxon>
        <taxon>Bacillati</taxon>
        <taxon>Actinomycetota</taxon>
        <taxon>Actinomycetes</taxon>
        <taxon>Mycobacteriales</taxon>
        <taxon>Mycobacteriaceae</taxon>
        <taxon>Mycobacterium</taxon>
    </lineage>
</organism>
<evidence type="ECO:0000256" key="6">
    <source>
        <dbReference type="ARBA" id="ARBA00023136"/>
    </source>
</evidence>
<dbReference type="RefSeq" id="WP_085672475.1">
    <property type="nucleotide sequence ID" value="NZ_JACKRU010000753.1"/>
</dbReference>
<evidence type="ECO:0000256" key="2">
    <source>
        <dbReference type="ARBA" id="ARBA00006162"/>
    </source>
</evidence>
<comment type="similarity">
    <text evidence="2">Belongs to the EccD/Snm4 family.</text>
</comment>
<keyword evidence="4 7" id="KW-0812">Transmembrane</keyword>
<dbReference type="AlphaFoldDB" id="A0A1X2DXE3"/>